<evidence type="ECO:0008006" key="2">
    <source>
        <dbReference type="Google" id="ProtNLM"/>
    </source>
</evidence>
<name>A0A383BWB8_9ZZZZ</name>
<proteinExistence type="inferred from homology"/>
<accession>A0A383BWB8</accession>
<dbReference type="InterPro" id="IPR005583">
    <property type="entry name" value="YaaA"/>
</dbReference>
<dbReference type="NCBIfam" id="NF002542">
    <property type="entry name" value="PRK02101.1-3"/>
    <property type="match status" value="1"/>
</dbReference>
<organism evidence="1">
    <name type="scientific">marine metagenome</name>
    <dbReference type="NCBI Taxonomy" id="408172"/>
    <lineage>
        <taxon>unclassified sequences</taxon>
        <taxon>metagenomes</taxon>
        <taxon>ecological metagenomes</taxon>
    </lineage>
</organism>
<dbReference type="EMBL" id="UINC01204012">
    <property type="protein sequence ID" value="SVE24536.1"/>
    <property type="molecule type" value="Genomic_DNA"/>
</dbReference>
<dbReference type="GO" id="GO:0033194">
    <property type="term" value="P:response to hydroperoxide"/>
    <property type="evidence" value="ECO:0007669"/>
    <property type="project" value="TreeGrafter"/>
</dbReference>
<sequence>MLVLLSPAKGQNFEPTEAEVHVSEPRLLSRSNELIDILRLYSPDELMTLMNVSEKIGNLTAERFASFSTPFNESNAKPAAFAFSGDVYKGLAIDDFTESDLQFAQDHIRILSGLYGVLRPLDLIQPYRLEMGTRLDTKAGSDLYQYWGSSISDCLMADLEEHEDDLVINLASNEYFKAVNGADIRANVNTPVFKDWKNGKYKIISFFAKNA</sequence>
<dbReference type="GO" id="GO:0005829">
    <property type="term" value="C:cytosol"/>
    <property type="evidence" value="ECO:0007669"/>
    <property type="project" value="TreeGrafter"/>
</dbReference>
<dbReference type="PANTHER" id="PTHR30283:SF4">
    <property type="entry name" value="PEROXIDE STRESS RESISTANCE PROTEIN YAAA"/>
    <property type="match status" value="1"/>
</dbReference>
<dbReference type="AlphaFoldDB" id="A0A383BWB8"/>
<reference evidence="1" key="1">
    <citation type="submission" date="2018-05" db="EMBL/GenBank/DDBJ databases">
        <authorList>
            <person name="Lanie J.A."/>
            <person name="Ng W.-L."/>
            <person name="Kazmierczak K.M."/>
            <person name="Andrzejewski T.M."/>
            <person name="Davidsen T.M."/>
            <person name="Wayne K.J."/>
            <person name="Tettelin H."/>
            <person name="Glass J.I."/>
            <person name="Rusch D."/>
            <person name="Podicherti R."/>
            <person name="Tsui H.-C.T."/>
            <person name="Winkler M.E."/>
        </authorList>
    </citation>
    <scope>NUCLEOTIDE SEQUENCE</scope>
</reference>
<dbReference type="HAMAP" id="MF_00652">
    <property type="entry name" value="UPF0246"/>
    <property type="match status" value="1"/>
</dbReference>
<dbReference type="PANTHER" id="PTHR30283">
    <property type="entry name" value="PEROXIDE STRESS RESPONSE PROTEIN YAAA"/>
    <property type="match status" value="1"/>
</dbReference>
<gene>
    <name evidence="1" type="ORF">METZ01_LOCUS477390</name>
</gene>
<evidence type="ECO:0000313" key="1">
    <source>
        <dbReference type="EMBL" id="SVE24536.1"/>
    </source>
</evidence>
<feature type="non-terminal residue" evidence="1">
    <location>
        <position position="211"/>
    </location>
</feature>
<protein>
    <recommendedName>
        <fullName evidence="2">Peroxide stress protein YaaA</fullName>
    </recommendedName>
</protein>
<dbReference type="Pfam" id="PF03883">
    <property type="entry name" value="H2O2_YaaD"/>
    <property type="match status" value="1"/>
</dbReference>